<accession>A0A1H1IVI3</accession>
<reference evidence="2" key="1">
    <citation type="submission" date="2016-10" db="EMBL/GenBank/DDBJ databases">
        <authorList>
            <person name="Varghese N."/>
            <person name="Submissions S."/>
        </authorList>
    </citation>
    <scope>NUCLEOTIDE SEQUENCE [LARGE SCALE GENOMIC DNA]</scope>
    <source>
        <strain evidence="2">DUS833</strain>
    </source>
</reference>
<protein>
    <submittedName>
        <fullName evidence="1">Uncharacterized protein</fullName>
    </submittedName>
</protein>
<proteinExistence type="predicted"/>
<keyword evidence="2" id="KW-1185">Reference proteome</keyword>
<dbReference type="RefSeq" id="WP_090805865.1">
    <property type="nucleotide sequence ID" value="NZ_FNKX01000002.1"/>
</dbReference>
<name>A0A1H1IVI3_9BURK</name>
<dbReference type="Proteomes" id="UP000199365">
    <property type="component" value="Unassembled WGS sequence"/>
</dbReference>
<organism evidence="1 2">
    <name type="scientific">Paraburkholderia tuberum</name>
    <dbReference type="NCBI Taxonomy" id="157910"/>
    <lineage>
        <taxon>Bacteria</taxon>
        <taxon>Pseudomonadati</taxon>
        <taxon>Pseudomonadota</taxon>
        <taxon>Betaproteobacteria</taxon>
        <taxon>Burkholderiales</taxon>
        <taxon>Burkholderiaceae</taxon>
        <taxon>Paraburkholderia</taxon>
    </lineage>
</organism>
<evidence type="ECO:0000313" key="1">
    <source>
        <dbReference type="EMBL" id="SDR41721.1"/>
    </source>
</evidence>
<sequence length="84" mass="9182">MSNLTLADLSRCDDLDHAAAQSVRGGHSCFPHEYPPSCYGEKPPVRGPSYYNPPSYNPCQPVHYGCGPVYTPVCHPEPVKIVPL</sequence>
<evidence type="ECO:0000313" key="2">
    <source>
        <dbReference type="Proteomes" id="UP000199365"/>
    </source>
</evidence>
<dbReference type="EMBL" id="FNKX01000002">
    <property type="protein sequence ID" value="SDR41721.1"/>
    <property type="molecule type" value="Genomic_DNA"/>
</dbReference>
<gene>
    <name evidence="1" type="ORF">SAMN05445850_3729</name>
</gene>
<dbReference type="AlphaFoldDB" id="A0A1H1IVI3"/>